<keyword evidence="5" id="KW-0949">S-adenosyl-L-methionine</keyword>
<dbReference type="RefSeq" id="WP_213237026.1">
    <property type="nucleotide sequence ID" value="NZ_JAHBCL010000017.1"/>
</dbReference>
<dbReference type="SUPFAM" id="SSF53335">
    <property type="entry name" value="S-adenosyl-L-methionine-dependent methyltransferases"/>
    <property type="match status" value="1"/>
</dbReference>
<dbReference type="EMBL" id="JAHBCL010000017">
    <property type="protein sequence ID" value="MBS7527165.1"/>
    <property type="molecule type" value="Genomic_DNA"/>
</dbReference>
<evidence type="ECO:0000256" key="2">
    <source>
        <dbReference type="ARBA" id="ARBA00022573"/>
    </source>
</evidence>
<keyword evidence="8" id="KW-1185">Reference proteome</keyword>
<sequence>MTKMEIRNAIISYLELEKAHCALDIGAGTGSVTVQMAKQFPNLQVYGIEKTASGCELIRENACRHGVDINVIEAEAPTDAIDSETTFDRVYLGGTGRQLEAIMTWLETAHLAANAIIVFSVITVESLSEIMTYLNKHSDCYRDIEGSLIQASRLEALGSYHYFKPQNPCYIIKCQYGGNHA</sequence>
<name>A0ABS5PPT8_9FIRM</name>
<evidence type="ECO:0000256" key="1">
    <source>
        <dbReference type="ARBA" id="ARBA00004953"/>
    </source>
</evidence>
<dbReference type="Pfam" id="PF13649">
    <property type="entry name" value="Methyltransf_25"/>
    <property type="match status" value="1"/>
</dbReference>
<protein>
    <submittedName>
        <fullName evidence="7">Precorrin-6Y C5,15-methyltransferase (Decarboxylating) subunit CbiT</fullName>
    </submittedName>
</protein>
<dbReference type="PANTHER" id="PTHR43182">
    <property type="entry name" value="COBALT-PRECORRIN-6B C(15)-METHYLTRANSFERASE (DECARBOXYLATING)"/>
    <property type="match status" value="1"/>
</dbReference>
<dbReference type="Proteomes" id="UP000746471">
    <property type="component" value="Unassembled WGS sequence"/>
</dbReference>
<keyword evidence="4" id="KW-0808">Transferase</keyword>
<dbReference type="Gene3D" id="3.40.50.150">
    <property type="entry name" value="Vaccinia Virus protein VP39"/>
    <property type="match status" value="1"/>
</dbReference>
<dbReference type="PANTHER" id="PTHR43182:SF1">
    <property type="entry name" value="COBALT-PRECORRIN-7 C(5)-METHYLTRANSFERASE"/>
    <property type="match status" value="1"/>
</dbReference>
<evidence type="ECO:0000313" key="7">
    <source>
        <dbReference type="EMBL" id="MBS7527165.1"/>
    </source>
</evidence>
<accession>A0ABS5PPT8</accession>
<evidence type="ECO:0000259" key="6">
    <source>
        <dbReference type="Pfam" id="PF13649"/>
    </source>
</evidence>
<keyword evidence="2" id="KW-0169">Cobalamin biosynthesis</keyword>
<comment type="caution">
    <text evidence="7">The sequence shown here is derived from an EMBL/GenBank/DDBJ whole genome shotgun (WGS) entry which is preliminary data.</text>
</comment>
<dbReference type="NCBIfam" id="TIGR02469">
    <property type="entry name" value="CbiT"/>
    <property type="match status" value="1"/>
</dbReference>
<gene>
    <name evidence="7" type="primary">cbiT</name>
    <name evidence="7" type="ORF">KHM83_10785</name>
</gene>
<proteinExistence type="predicted"/>
<dbReference type="CDD" id="cd02440">
    <property type="entry name" value="AdoMet_MTases"/>
    <property type="match status" value="1"/>
</dbReference>
<feature type="domain" description="Methyltransferase" evidence="6">
    <location>
        <begin position="23"/>
        <end position="92"/>
    </location>
</feature>
<dbReference type="InterPro" id="IPR041698">
    <property type="entry name" value="Methyltransf_25"/>
</dbReference>
<reference evidence="7 8" key="1">
    <citation type="submission" date="2021-05" db="EMBL/GenBank/DDBJ databases">
        <title>Fusibacter ferrireducens sp. nov., an anaerobic, sulfur- and Fe-reducing bacterium isolated from the mangrove sediment.</title>
        <authorList>
            <person name="Qiu D."/>
        </authorList>
    </citation>
    <scope>NUCLEOTIDE SEQUENCE [LARGE SCALE GENOMIC DNA]</scope>
    <source>
        <strain evidence="7 8">DSM 12116</strain>
    </source>
</reference>
<comment type="pathway">
    <text evidence="1">Cofactor biosynthesis; adenosylcobalamin biosynthesis.</text>
</comment>
<dbReference type="InterPro" id="IPR029063">
    <property type="entry name" value="SAM-dependent_MTases_sf"/>
</dbReference>
<evidence type="ECO:0000256" key="3">
    <source>
        <dbReference type="ARBA" id="ARBA00022603"/>
    </source>
</evidence>
<keyword evidence="3" id="KW-0489">Methyltransferase</keyword>
<evidence type="ECO:0000256" key="5">
    <source>
        <dbReference type="ARBA" id="ARBA00022691"/>
    </source>
</evidence>
<dbReference type="InterPro" id="IPR014008">
    <property type="entry name" value="Cbl_synth_MTase_CbiT"/>
</dbReference>
<organism evidence="7 8">
    <name type="scientific">Fusibacter paucivorans</name>
    <dbReference type="NCBI Taxonomy" id="76009"/>
    <lineage>
        <taxon>Bacteria</taxon>
        <taxon>Bacillati</taxon>
        <taxon>Bacillota</taxon>
        <taxon>Clostridia</taxon>
        <taxon>Eubacteriales</taxon>
        <taxon>Eubacteriales Family XII. Incertae Sedis</taxon>
        <taxon>Fusibacter</taxon>
    </lineage>
</organism>
<evidence type="ECO:0000256" key="4">
    <source>
        <dbReference type="ARBA" id="ARBA00022679"/>
    </source>
</evidence>
<evidence type="ECO:0000313" key="8">
    <source>
        <dbReference type="Proteomes" id="UP000746471"/>
    </source>
</evidence>
<dbReference type="InterPro" id="IPR050714">
    <property type="entry name" value="Cobalamin_biosynth_MTase"/>
</dbReference>